<organism evidence="2 4">
    <name type="scientific">Medicago truncatula</name>
    <name type="common">Barrel medic</name>
    <name type="synonym">Medicago tribuloides</name>
    <dbReference type="NCBI Taxonomy" id="3880"/>
    <lineage>
        <taxon>Eukaryota</taxon>
        <taxon>Viridiplantae</taxon>
        <taxon>Streptophyta</taxon>
        <taxon>Embryophyta</taxon>
        <taxon>Tracheophyta</taxon>
        <taxon>Spermatophyta</taxon>
        <taxon>Magnoliopsida</taxon>
        <taxon>eudicotyledons</taxon>
        <taxon>Gunneridae</taxon>
        <taxon>Pentapetalae</taxon>
        <taxon>rosids</taxon>
        <taxon>fabids</taxon>
        <taxon>Fabales</taxon>
        <taxon>Fabaceae</taxon>
        <taxon>Papilionoideae</taxon>
        <taxon>50 kb inversion clade</taxon>
        <taxon>NPAAA clade</taxon>
        <taxon>Hologalegina</taxon>
        <taxon>IRL clade</taxon>
        <taxon>Trifolieae</taxon>
        <taxon>Medicago</taxon>
    </lineage>
</organism>
<evidence type="ECO:0000313" key="3">
    <source>
        <dbReference type="EnsemblPlants" id="AES93622"/>
    </source>
</evidence>
<reference evidence="3" key="3">
    <citation type="submission" date="2015-04" db="UniProtKB">
        <authorList>
            <consortium name="EnsemblPlants"/>
        </authorList>
    </citation>
    <scope>IDENTIFICATION</scope>
    <source>
        <strain evidence="3">cv. Jemalong A17</strain>
    </source>
</reference>
<dbReference type="Proteomes" id="UP000002051">
    <property type="component" value="Chromosome 5"/>
</dbReference>
<dbReference type="AlphaFoldDB" id="G7K114"/>
<feature type="region of interest" description="Disordered" evidence="1">
    <location>
        <begin position="43"/>
        <end position="85"/>
    </location>
</feature>
<sequence length="85" mass="9771">MRTLHAKSNAIFMLRTKKDIQKCKNFRKRRSLFKLRRRRRHPWAAGHHAGGTNLTGEDEDHPPYAVSGEGEGGEMRFPAREGGEK</sequence>
<proteinExistence type="predicted"/>
<evidence type="ECO:0000256" key="1">
    <source>
        <dbReference type="SAM" id="MobiDB-lite"/>
    </source>
</evidence>
<gene>
    <name evidence="2" type="ordered locus">MTR_5g005680</name>
</gene>
<feature type="compositionally biased region" description="Basic and acidic residues" evidence="1">
    <location>
        <begin position="73"/>
        <end position="85"/>
    </location>
</feature>
<protein>
    <submittedName>
        <fullName evidence="2 3">Uncharacterized protein</fullName>
    </submittedName>
</protein>
<keyword evidence="4" id="KW-1185">Reference proteome</keyword>
<dbReference type="PaxDb" id="3880-AES93622"/>
<accession>G7K114</accession>
<reference evidence="2 4" key="1">
    <citation type="journal article" date="2011" name="Nature">
        <title>The Medicago genome provides insight into the evolution of rhizobial symbioses.</title>
        <authorList>
            <person name="Young N.D."/>
            <person name="Debelle F."/>
            <person name="Oldroyd G.E."/>
            <person name="Geurts R."/>
            <person name="Cannon S.B."/>
            <person name="Udvardi M.K."/>
            <person name="Benedito V.A."/>
            <person name="Mayer K.F."/>
            <person name="Gouzy J."/>
            <person name="Schoof H."/>
            <person name="Van de Peer Y."/>
            <person name="Proost S."/>
            <person name="Cook D.R."/>
            <person name="Meyers B.C."/>
            <person name="Spannagl M."/>
            <person name="Cheung F."/>
            <person name="De Mita S."/>
            <person name="Krishnakumar V."/>
            <person name="Gundlach H."/>
            <person name="Zhou S."/>
            <person name="Mudge J."/>
            <person name="Bharti A.K."/>
            <person name="Murray J.D."/>
            <person name="Naoumkina M.A."/>
            <person name="Rosen B."/>
            <person name="Silverstein K.A."/>
            <person name="Tang H."/>
            <person name="Rombauts S."/>
            <person name="Zhao P.X."/>
            <person name="Zhou P."/>
            <person name="Barbe V."/>
            <person name="Bardou P."/>
            <person name="Bechner M."/>
            <person name="Bellec A."/>
            <person name="Berger A."/>
            <person name="Berges H."/>
            <person name="Bidwell S."/>
            <person name="Bisseling T."/>
            <person name="Choisne N."/>
            <person name="Couloux A."/>
            <person name="Denny R."/>
            <person name="Deshpande S."/>
            <person name="Dai X."/>
            <person name="Doyle J.J."/>
            <person name="Dudez A.M."/>
            <person name="Farmer A.D."/>
            <person name="Fouteau S."/>
            <person name="Franken C."/>
            <person name="Gibelin C."/>
            <person name="Gish J."/>
            <person name="Goldstein S."/>
            <person name="Gonzalez A.J."/>
            <person name="Green P.J."/>
            <person name="Hallab A."/>
            <person name="Hartog M."/>
            <person name="Hua A."/>
            <person name="Humphray S.J."/>
            <person name="Jeong D.H."/>
            <person name="Jing Y."/>
            <person name="Jocker A."/>
            <person name="Kenton S.M."/>
            <person name="Kim D.J."/>
            <person name="Klee K."/>
            <person name="Lai H."/>
            <person name="Lang C."/>
            <person name="Lin S."/>
            <person name="Macmil S.L."/>
            <person name="Magdelenat G."/>
            <person name="Matthews L."/>
            <person name="McCorrison J."/>
            <person name="Monaghan E.L."/>
            <person name="Mun J.H."/>
            <person name="Najar F.Z."/>
            <person name="Nicholson C."/>
            <person name="Noirot C."/>
            <person name="O'Bleness M."/>
            <person name="Paule C.R."/>
            <person name="Poulain J."/>
            <person name="Prion F."/>
            <person name="Qin B."/>
            <person name="Qu C."/>
            <person name="Retzel E.F."/>
            <person name="Riddle C."/>
            <person name="Sallet E."/>
            <person name="Samain S."/>
            <person name="Samson N."/>
            <person name="Sanders I."/>
            <person name="Saurat O."/>
            <person name="Scarpelli C."/>
            <person name="Schiex T."/>
            <person name="Segurens B."/>
            <person name="Severin A.J."/>
            <person name="Sherrier D.J."/>
            <person name="Shi R."/>
            <person name="Sims S."/>
            <person name="Singer S.R."/>
            <person name="Sinharoy S."/>
            <person name="Sterck L."/>
            <person name="Viollet A."/>
            <person name="Wang B.B."/>
            <person name="Wang K."/>
            <person name="Wang M."/>
            <person name="Wang X."/>
            <person name="Warfsmann J."/>
            <person name="Weissenbach J."/>
            <person name="White D.D."/>
            <person name="White J.D."/>
            <person name="Wiley G.B."/>
            <person name="Wincker P."/>
            <person name="Xing Y."/>
            <person name="Yang L."/>
            <person name="Yao Z."/>
            <person name="Ying F."/>
            <person name="Zhai J."/>
            <person name="Zhou L."/>
            <person name="Zuber A."/>
            <person name="Denarie J."/>
            <person name="Dixon R.A."/>
            <person name="May G.D."/>
            <person name="Schwartz D.C."/>
            <person name="Rogers J."/>
            <person name="Quetier F."/>
            <person name="Town C.D."/>
            <person name="Roe B.A."/>
        </authorList>
    </citation>
    <scope>NUCLEOTIDE SEQUENCE [LARGE SCALE GENOMIC DNA]</scope>
    <source>
        <strain evidence="2">A17</strain>
        <strain evidence="3 4">cv. Jemalong A17</strain>
    </source>
</reference>
<dbReference type="HOGENOM" id="CLU_2516055_0_0_1"/>
<dbReference type="EnsemblPlants" id="AES93622">
    <property type="protein sequence ID" value="AES93622"/>
    <property type="gene ID" value="MTR_5g005680"/>
</dbReference>
<evidence type="ECO:0000313" key="4">
    <source>
        <dbReference type="Proteomes" id="UP000002051"/>
    </source>
</evidence>
<evidence type="ECO:0000313" key="2">
    <source>
        <dbReference type="EMBL" id="AES93622.1"/>
    </source>
</evidence>
<reference evidence="2 4" key="2">
    <citation type="journal article" date="2014" name="BMC Genomics">
        <title>An improved genome release (version Mt4.0) for the model legume Medicago truncatula.</title>
        <authorList>
            <person name="Tang H."/>
            <person name="Krishnakumar V."/>
            <person name="Bidwell S."/>
            <person name="Rosen B."/>
            <person name="Chan A."/>
            <person name="Zhou S."/>
            <person name="Gentzbittel L."/>
            <person name="Childs K.L."/>
            <person name="Yandell M."/>
            <person name="Gundlach H."/>
            <person name="Mayer K.F."/>
            <person name="Schwartz D.C."/>
            <person name="Town C.D."/>
        </authorList>
    </citation>
    <scope>GENOME REANNOTATION</scope>
    <source>
        <strain evidence="3 4">cv. Jemalong A17</strain>
    </source>
</reference>
<dbReference type="EMBL" id="CM001221">
    <property type="protein sequence ID" value="AES93622.1"/>
    <property type="molecule type" value="Genomic_DNA"/>
</dbReference>
<name>G7K114_MEDTR</name>